<dbReference type="AlphaFoldDB" id="A0AAD6MTF4"/>
<gene>
    <name evidence="2" type="ORF">N7493_009270</name>
</gene>
<accession>A0AAD6MTF4</accession>
<evidence type="ECO:0000256" key="1">
    <source>
        <dbReference type="SAM" id="MobiDB-lite"/>
    </source>
</evidence>
<name>A0AAD6MTF4_9EURO</name>
<proteinExistence type="predicted"/>
<sequence length="205" mass="24060">MDQETIQLQLGPEVGAALKKDLTLRCVMKANWIRDDSRASALVISWAQSLAERLSTEVLRKVGIEPNTDFSIQLNMVIMVQRVYICYDLFLDGCDKELRDKIQEDYSVRRAIYQVSERKDAYVMSRSIQMDSYVVEEYKRLSADDKGPLPLFYYTVFPPFYDNGQRREDLQHLYHRGPLTDEEKEEMERQKHEDSDEAKKESTEN</sequence>
<comment type="caution">
    <text evidence="2">The sequence shown here is derived from an EMBL/GenBank/DDBJ whole genome shotgun (WGS) entry which is preliminary data.</text>
</comment>
<feature type="region of interest" description="Disordered" evidence="1">
    <location>
        <begin position="174"/>
        <end position="205"/>
    </location>
</feature>
<protein>
    <submittedName>
        <fullName evidence="2">Uncharacterized protein</fullName>
    </submittedName>
</protein>
<keyword evidence="3" id="KW-1185">Reference proteome</keyword>
<evidence type="ECO:0000313" key="3">
    <source>
        <dbReference type="Proteomes" id="UP001215712"/>
    </source>
</evidence>
<dbReference type="Proteomes" id="UP001215712">
    <property type="component" value="Unassembled WGS sequence"/>
</dbReference>
<reference evidence="2" key="1">
    <citation type="journal article" date="2023" name="IMA Fungus">
        <title>Comparative genomic study of the Penicillium genus elucidates a diverse pangenome and 15 lateral gene transfer events.</title>
        <authorList>
            <person name="Petersen C."/>
            <person name="Sorensen T."/>
            <person name="Nielsen M.R."/>
            <person name="Sondergaard T.E."/>
            <person name="Sorensen J.L."/>
            <person name="Fitzpatrick D.A."/>
            <person name="Frisvad J.C."/>
            <person name="Nielsen K.L."/>
        </authorList>
    </citation>
    <scope>NUCLEOTIDE SEQUENCE</scope>
    <source>
        <strain evidence="2">IBT 17514</strain>
    </source>
</reference>
<organism evidence="2 3">
    <name type="scientific">Penicillium malachiteum</name>
    <dbReference type="NCBI Taxonomy" id="1324776"/>
    <lineage>
        <taxon>Eukaryota</taxon>
        <taxon>Fungi</taxon>
        <taxon>Dikarya</taxon>
        <taxon>Ascomycota</taxon>
        <taxon>Pezizomycotina</taxon>
        <taxon>Eurotiomycetes</taxon>
        <taxon>Eurotiomycetidae</taxon>
        <taxon>Eurotiales</taxon>
        <taxon>Aspergillaceae</taxon>
        <taxon>Penicillium</taxon>
    </lineage>
</organism>
<reference evidence="2" key="2">
    <citation type="submission" date="2023-01" db="EMBL/GenBank/DDBJ databases">
        <authorList>
            <person name="Petersen C."/>
        </authorList>
    </citation>
    <scope>NUCLEOTIDE SEQUENCE</scope>
    <source>
        <strain evidence="2">IBT 17514</strain>
    </source>
</reference>
<dbReference type="EMBL" id="JAQJAN010000013">
    <property type="protein sequence ID" value="KAJ5712802.1"/>
    <property type="molecule type" value="Genomic_DNA"/>
</dbReference>
<evidence type="ECO:0000313" key="2">
    <source>
        <dbReference type="EMBL" id="KAJ5712802.1"/>
    </source>
</evidence>